<dbReference type="RefSeq" id="WP_311271444.1">
    <property type="nucleotide sequence ID" value="NZ_CP145912.1"/>
</dbReference>
<sequence>MKNSLSNIQKFGVRSLTALLLVTAGASINAYANSDQQNGVINFSGAVVFPPCFNDVTDKHVTLNCLRKVRISPRCEIIVL</sequence>
<gene>
    <name evidence="2" type="ORF">NLX89_19665</name>
</gene>
<dbReference type="EMBL" id="JANAVW010000001">
    <property type="protein sequence ID" value="MDT0135526.1"/>
    <property type="molecule type" value="Genomic_DNA"/>
</dbReference>
<name>A0ABU2J2I0_9GAMM</name>
<dbReference type="GeneID" id="89491961"/>
<organism evidence="2 3">
    <name type="scientific">Providencia huaxiensis</name>
    <dbReference type="NCBI Taxonomy" id="2027290"/>
    <lineage>
        <taxon>Bacteria</taxon>
        <taxon>Pseudomonadati</taxon>
        <taxon>Pseudomonadota</taxon>
        <taxon>Gammaproteobacteria</taxon>
        <taxon>Enterobacterales</taxon>
        <taxon>Morganellaceae</taxon>
        <taxon>Providencia</taxon>
    </lineage>
</organism>
<feature type="signal peptide" evidence="1">
    <location>
        <begin position="1"/>
        <end position="32"/>
    </location>
</feature>
<comment type="caution">
    <text evidence="2">The sequence shown here is derived from an EMBL/GenBank/DDBJ whole genome shotgun (WGS) entry which is preliminary data.</text>
</comment>
<dbReference type="Proteomes" id="UP001252207">
    <property type="component" value="Unassembled WGS sequence"/>
</dbReference>
<protein>
    <submittedName>
        <fullName evidence="2">Uncharacterized protein</fullName>
    </submittedName>
</protein>
<evidence type="ECO:0000256" key="1">
    <source>
        <dbReference type="SAM" id="SignalP"/>
    </source>
</evidence>
<proteinExistence type="predicted"/>
<keyword evidence="1" id="KW-0732">Signal</keyword>
<accession>A0ABU2J2I0</accession>
<keyword evidence="3" id="KW-1185">Reference proteome</keyword>
<reference evidence="2 3" key="1">
    <citation type="submission" date="2022-06" db="EMBL/GenBank/DDBJ databases">
        <title>Chromosome and plasmid sequencings of Enterobacteriales species co-exiting double carbapenemases.</title>
        <authorList>
            <person name="Fu Y."/>
        </authorList>
    </citation>
    <scope>NUCLEOTIDE SEQUENCE [LARGE SCALE GENOMIC DNA]</scope>
    <source>
        <strain evidence="2 3">21030615019</strain>
    </source>
</reference>
<evidence type="ECO:0000313" key="2">
    <source>
        <dbReference type="EMBL" id="MDT0135526.1"/>
    </source>
</evidence>
<evidence type="ECO:0000313" key="3">
    <source>
        <dbReference type="Proteomes" id="UP001252207"/>
    </source>
</evidence>
<feature type="chain" id="PRO_5047179397" evidence="1">
    <location>
        <begin position="33"/>
        <end position="80"/>
    </location>
</feature>